<dbReference type="GeneID" id="81364033"/>
<dbReference type="Proteomes" id="UP001147747">
    <property type="component" value="Unassembled WGS sequence"/>
</dbReference>
<organism evidence="1 2">
    <name type="scientific">Penicillium cosmopolitanum</name>
    <dbReference type="NCBI Taxonomy" id="1131564"/>
    <lineage>
        <taxon>Eukaryota</taxon>
        <taxon>Fungi</taxon>
        <taxon>Dikarya</taxon>
        <taxon>Ascomycota</taxon>
        <taxon>Pezizomycotina</taxon>
        <taxon>Eurotiomycetes</taxon>
        <taxon>Eurotiomycetidae</taxon>
        <taxon>Eurotiales</taxon>
        <taxon>Aspergillaceae</taxon>
        <taxon>Penicillium</taxon>
    </lineage>
</organism>
<evidence type="ECO:0000313" key="2">
    <source>
        <dbReference type="Proteomes" id="UP001147747"/>
    </source>
</evidence>
<dbReference type="AlphaFoldDB" id="A0A9X0BE62"/>
<protein>
    <submittedName>
        <fullName evidence="1">Uncharacterized protein</fullName>
    </submittedName>
</protein>
<gene>
    <name evidence="1" type="ORF">N7509_000406</name>
</gene>
<reference evidence="1" key="1">
    <citation type="submission" date="2022-12" db="EMBL/GenBank/DDBJ databases">
        <authorList>
            <person name="Petersen C."/>
        </authorList>
    </citation>
    <scope>NUCLEOTIDE SEQUENCE</scope>
    <source>
        <strain evidence="1">IBT 29677</strain>
    </source>
</reference>
<name>A0A9X0BE62_9EURO</name>
<accession>A0A9X0BE62</accession>
<dbReference type="OrthoDB" id="4368774at2759"/>
<comment type="caution">
    <text evidence="1">The sequence shown here is derived from an EMBL/GenBank/DDBJ whole genome shotgun (WGS) entry which is preliminary data.</text>
</comment>
<proteinExistence type="predicted"/>
<dbReference type="EMBL" id="JAPZBU010000003">
    <property type="protein sequence ID" value="KAJ5413779.1"/>
    <property type="molecule type" value="Genomic_DNA"/>
</dbReference>
<keyword evidence="2" id="KW-1185">Reference proteome</keyword>
<sequence>MHLNQLLLLKQCLKRSQSDPFIHATIEYTWRKADRAAHQRPEYDGLEGARADDLALTLEAHLEKLIIRPLQEVLEKADSAQKILQDLQVLKTRFQNSLTPLGVDWSSPLDNRNDFLEQLRWNDASALAKLTSRKDVTLFREYTQAAFTDDGAQARSILGSRWNQLMIEVKECMDAEIGLESQIDSLAQVFHNIRNYYSLTAVVQGIQASGLQTKCSRKYGKLVDPTGGYQAYRRSTAESPSLHFLLPALSALARNDLSYAELVSADIALYVEEYCYPKFRMHLEHGAAPEFYGHLGCPWVEDKSLDKSTVWTFLTACFRR</sequence>
<dbReference type="RefSeq" id="XP_056493635.1">
    <property type="nucleotide sequence ID" value="XM_056625053.1"/>
</dbReference>
<reference evidence="1" key="2">
    <citation type="journal article" date="2023" name="IMA Fungus">
        <title>Comparative genomic study of the Penicillium genus elucidates a diverse pangenome and 15 lateral gene transfer events.</title>
        <authorList>
            <person name="Petersen C."/>
            <person name="Sorensen T."/>
            <person name="Nielsen M.R."/>
            <person name="Sondergaard T.E."/>
            <person name="Sorensen J.L."/>
            <person name="Fitzpatrick D.A."/>
            <person name="Frisvad J.C."/>
            <person name="Nielsen K.L."/>
        </authorList>
    </citation>
    <scope>NUCLEOTIDE SEQUENCE</scope>
    <source>
        <strain evidence="1">IBT 29677</strain>
    </source>
</reference>
<evidence type="ECO:0000313" key="1">
    <source>
        <dbReference type="EMBL" id="KAJ5413779.1"/>
    </source>
</evidence>